<keyword evidence="2" id="KW-1185">Reference proteome</keyword>
<dbReference type="Proteomes" id="UP000277671">
    <property type="component" value="Unassembled WGS sequence"/>
</dbReference>
<name>A0A495JDK1_9ACTN</name>
<accession>A0A495JDK1</accession>
<dbReference type="AlphaFoldDB" id="A0A495JDK1"/>
<reference evidence="1 2" key="1">
    <citation type="submission" date="2018-10" db="EMBL/GenBank/DDBJ databases">
        <title>Sequencing the genomes of 1000 actinobacteria strains.</title>
        <authorList>
            <person name="Klenk H.-P."/>
        </authorList>
    </citation>
    <scope>NUCLEOTIDE SEQUENCE [LARGE SCALE GENOMIC DNA]</scope>
    <source>
        <strain evidence="1 2">DSM 45175</strain>
    </source>
</reference>
<organism evidence="1 2">
    <name type="scientific">Micromonospora pisi</name>
    <dbReference type="NCBI Taxonomy" id="589240"/>
    <lineage>
        <taxon>Bacteria</taxon>
        <taxon>Bacillati</taxon>
        <taxon>Actinomycetota</taxon>
        <taxon>Actinomycetes</taxon>
        <taxon>Micromonosporales</taxon>
        <taxon>Micromonosporaceae</taxon>
        <taxon>Micromonospora</taxon>
    </lineage>
</organism>
<dbReference type="EMBL" id="RBKT01000001">
    <property type="protein sequence ID" value="RKR86598.1"/>
    <property type="molecule type" value="Genomic_DNA"/>
</dbReference>
<comment type="caution">
    <text evidence="1">The sequence shown here is derived from an EMBL/GenBank/DDBJ whole genome shotgun (WGS) entry which is preliminary data.</text>
</comment>
<proteinExistence type="predicted"/>
<evidence type="ECO:0000313" key="2">
    <source>
        <dbReference type="Proteomes" id="UP000277671"/>
    </source>
</evidence>
<evidence type="ECO:0000313" key="1">
    <source>
        <dbReference type="EMBL" id="RKR86598.1"/>
    </source>
</evidence>
<protein>
    <submittedName>
        <fullName evidence="1">Uncharacterized protein</fullName>
    </submittedName>
</protein>
<gene>
    <name evidence="1" type="ORF">BDK92_0832</name>
</gene>
<sequence>MCDVAVHEVLYDEAACYVRHDEVLSGGIERARDVGLWLTIKGSTTSVDRLPGRAAYPRDRGTARLFTLSPGQVGRYRANFRFTFTQCACNPSWFYEDWVVHVGNGPVEPDGFIHREPDHDADLVTSAATAPAWAEPVNAATVTGIPGNRLVRRSPRGPVQVGVLQFLHGRTPV</sequence>